<keyword evidence="3" id="KW-1185">Reference proteome</keyword>
<accession>A0ABQ4S284</accession>
<sequence>MRLTVWIGFALAVMQTSPTLATEADALLGSWQQVATSAGACPTCRLEFREGEQGLSVIANNGWTAILEGSRVGTFSGTGRWRSGGRTWIAGRPFTIGFDLDGDRLTMTMKVDMGKEPNPVVRAVYKRDWQGV</sequence>
<evidence type="ECO:0000256" key="1">
    <source>
        <dbReference type="SAM" id="SignalP"/>
    </source>
</evidence>
<keyword evidence="1" id="KW-0732">Signal</keyword>
<comment type="caution">
    <text evidence="2">The sequence shown here is derived from an EMBL/GenBank/DDBJ whole genome shotgun (WGS) entry which is preliminary data.</text>
</comment>
<organism evidence="2 3">
    <name type="scientific">Methylobacterium iners</name>
    <dbReference type="NCBI Taxonomy" id="418707"/>
    <lineage>
        <taxon>Bacteria</taxon>
        <taxon>Pseudomonadati</taxon>
        <taxon>Pseudomonadota</taxon>
        <taxon>Alphaproteobacteria</taxon>
        <taxon>Hyphomicrobiales</taxon>
        <taxon>Methylobacteriaceae</taxon>
        <taxon>Methylobacterium</taxon>
    </lineage>
</organism>
<feature type="signal peptide" evidence="1">
    <location>
        <begin position="1"/>
        <end position="21"/>
    </location>
</feature>
<proteinExistence type="predicted"/>
<feature type="chain" id="PRO_5047088847" description="Lipocalin-like domain-containing protein" evidence="1">
    <location>
        <begin position="22"/>
        <end position="132"/>
    </location>
</feature>
<reference evidence="2" key="2">
    <citation type="submission" date="2021-08" db="EMBL/GenBank/DDBJ databases">
        <authorList>
            <person name="Tani A."/>
            <person name="Ola A."/>
            <person name="Ogura Y."/>
            <person name="Katsura K."/>
            <person name="Hayashi T."/>
        </authorList>
    </citation>
    <scope>NUCLEOTIDE SEQUENCE</scope>
    <source>
        <strain evidence="2">DSM 19015</strain>
    </source>
</reference>
<dbReference type="Proteomes" id="UP001055125">
    <property type="component" value="Unassembled WGS sequence"/>
</dbReference>
<evidence type="ECO:0000313" key="3">
    <source>
        <dbReference type="Proteomes" id="UP001055125"/>
    </source>
</evidence>
<dbReference type="EMBL" id="BPQP01000078">
    <property type="protein sequence ID" value="GJD97121.1"/>
    <property type="molecule type" value="Genomic_DNA"/>
</dbReference>
<protein>
    <recommendedName>
        <fullName evidence="4">Lipocalin-like domain-containing protein</fullName>
    </recommendedName>
</protein>
<evidence type="ECO:0000313" key="2">
    <source>
        <dbReference type="EMBL" id="GJD97121.1"/>
    </source>
</evidence>
<evidence type="ECO:0008006" key="4">
    <source>
        <dbReference type="Google" id="ProtNLM"/>
    </source>
</evidence>
<reference evidence="2" key="1">
    <citation type="journal article" date="2021" name="Front. Microbiol.">
        <title>Comprehensive Comparative Genomics and Phenotyping of Methylobacterium Species.</title>
        <authorList>
            <person name="Alessa O."/>
            <person name="Ogura Y."/>
            <person name="Fujitani Y."/>
            <person name="Takami H."/>
            <person name="Hayashi T."/>
            <person name="Sahin N."/>
            <person name="Tani A."/>
        </authorList>
    </citation>
    <scope>NUCLEOTIDE SEQUENCE</scope>
    <source>
        <strain evidence="2">DSM 19015</strain>
    </source>
</reference>
<name>A0ABQ4S284_9HYPH</name>
<gene>
    <name evidence="2" type="ORF">OCOJLMKI_4349</name>
</gene>